<dbReference type="Proteomes" id="UP000447873">
    <property type="component" value="Unassembled WGS sequence"/>
</dbReference>
<accession>A0A8H3YHZ9</accession>
<reference evidence="2 3" key="1">
    <citation type="submission" date="2018-12" db="EMBL/GenBank/DDBJ databases">
        <title>Venturia inaequalis Genome Resource.</title>
        <authorList>
            <person name="Lichtner F.J."/>
        </authorList>
    </citation>
    <scope>NUCLEOTIDE SEQUENCE [LARGE SCALE GENOMIC DNA]</scope>
    <source>
        <strain evidence="2 3">120213</strain>
    </source>
</reference>
<evidence type="ECO:0000256" key="1">
    <source>
        <dbReference type="SAM" id="MobiDB-lite"/>
    </source>
</evidence>
<proteinExistence type="predicted"/>
<feature type="region of interest" description="Disordered" evidence="1">
    <location>
        <begin position="84"/>
        <end position="143"/>
    </location>
</feature>
<name>A0A8H3YHZ9_VENIN</name>
<protein>
    <submittedName>
        <fullName evidence="2">Uncharacterized protein</fullName>
    </submittedName>
</protein>
<dbReference type="AlphaFoldDB" id="A0A8H3YHZ9"/>
<evidence type="ECO:0000313" key="2">
    <source>
        <dbReference type="EMBL" id="KAE9961120.1"/>
    </source>
</evidence>
<feature type="compositionally biased region" description="Acidic residues" evidence="1">
    <location>
        <begin position="113"/>
        <end position="124"/>
    </location>
</feature>
<sequence>MALPKTPESKSTNVYTVKELGRRAKLSGFGLILDKSKRVLKQAESNTRVKLRKSAGFTSLSKVEQDTQFVEAIAAVNTKRIANGTYPSQVAKKAPKNEVENWDNPRNNKGEEEGQEEGEEEELEKIEIDFPNSNIDEEEEIFQ</sequence>
<comment type="caution">
    <text evidence="2">The sequence shown here is derived from an EMBL/GenBank/DDBJ whole genome shotgun (WGS) entry which is preliminary data.</text>
</comment>
<evidence type="ECO:0000313" key="3">
    <source>
        <dbReference type="Proteomes" id="UP000447873"/>
    </source>
</evidence>
<organism evidence="2 3">
    <name type="scientific">Venturia inaequalis</name>
    <name type="common">Apple scab fungus</name>
    <dbReference type="NCBI Taxonomy" id="5025"/>
    <lineage>
        <taxon>Eukaryota</taxon>
        <taxon>Fungi</taxon>
        <taxon>Dikarya</taxon>
        <taxon>Ascomycota</taxon>
        <taxon>Pezizomycotina</taxon>
        <taxon>Dothideomycetes</taxon>
        <taxon>Pleosporomycetidae</taxon>
        <taxon>Venturiales</taxon>
        <taxon>Venturiaceae</taxon>
        <taxon>Venturia</taxon>
    </lineage>
</organism>
<dbReference type="EMBL" id="WNWS01003359">
    <property type="protein sequence ID" value="KAE9961120.1"/>
    <property type="molecule type" value="Genomic_DNA"/>
</dbReference>
<gene>
    <name evidence="2" type="ORF">EG328_006355</name>
</gene>